<dbReference type="RefSeq" id="XP_036355412.1">
    <property type="nucleotide sequence ID" value="XM_036499519.1"/>
</dbReference>
<evidence type="ECO:0000313" key="2">
    <source>
        <dbReference type="Proteomes" id="UP000515154"/>
    </source>
</evidence>
<evidence type="ECO:0000313" key="4">
    <source>
        <dbReference type="RefSeq" id="XP_036355591.1"/>
    </source>
</evidence>
<organism evidence="2 4">
    <name type="scientific">Octopus sinensis</name>
    <name type="common">East Asian common octopus</name>
    <dbReference type="NCBI Taxonomy" id="2607531"/>
    <lineage>
        <taxon>Eukaryota</taxon>
        <taxon>Metazoa</taxon>
        <taxon>Spiralia</taxon>
        <taxon>Lophotrochozoa</taxon>
        <taxon>Mollusca</taxon>
        <taxon>Cephalopoda</taxon>
        <taxon>Coleoidea</taxon>
        <taxon>Octopodiformes</taxon>
        <taxon>Octopoda</taxon>
        <taxon>Incirrata</taxon>
        <taxon>Octopodidae</taxon>
        <taxon>Octopus</taxon>
    </lineage>
</organism>
<dbReference type="Proteomes" id="UP000515154">
    <property type="component" value="Unplaced"/>
</dbReference>
<name>A0A7E6EJ22_9MOLL</name>
<dbReference type="InterPro" id="IPR019734">
    <property type="entry name" value="TPR_rpt"/>
</dbReference>
<evidence type="ECO:0000313" key="3">
    <source>
        <dbReference type="RefSeq" id="XP_036355412.1"/>
    </source>
</evidence>
<dbReference type="SMART" id="SM00028">
    <property type="entry name" value="TPR"/>
    <property type="match status" value="1"/>
</dbReference>
<feature type="repeat" description="TPR" evidence="1">
    <location>
        <begin position="57"/>
        <end position="90"/>
    </location>
</feature>
<evidence type="ECO:0000256" key="1">
    <source>
        <dbReference type="PROSITE-ProRule" id="PRU00339"/>
    </source>
</evidence>
<dbReference type="InterPro" id="IPR011990">
    <property type="entry name" value="TPR-like_helical_dom_sf"/>
</dbReference>
<dbReference type="SUPFAM" id="SSF48452">
    <property type="entry name" value="TPR-like"/>
    <property type="match status" value="1"/>
</dbReference>
<keyword evidence="2" id="KW-1185">Reference proteome</keyword>
<reference evidence="3 4" key="1">
    <citation type="submission" date="2025-08" db="UniProtKB">
        <authorList>
            <consortium name="RefSeq"/>
        </authorList>
    </citation>
    <scope>IDENTIFICATION</scope>
</reference>
<protein>
    <submittedName>
        <fullName evidence="3 4">Tetratricopeptide repeat protein 1-like</fullName>
    </submittedName>
</protein>
<dbReference type="KEGG" id="osn:118761621"/>
<proteinExistence type="predicted"/>
<dbReference type="KEGG" id="osn:115230917"/>
<dbReference type="KEGG" id="osn:118761517"/>
<dbReference type="RefSeq" id="XP_036355591.1">
    <property type="nucleotide sequence ID" value="XM_036499698.1"/>
</dbReference>
<dbReference type="PANTHER" id="PTHR46014">
    <property type="entry name" value="TETRATRICOPEPTIDE REPEAT PROTEIN 1"/>
    <property type="match status" value="1"/>
</dbReference>
<gene>
    <name evidence="4" type="primary">LOC118761621</name>
    <name evidence="5" type="synonym">LOC115230917</name>
    <name evidence="3" type="synonym">LOC118761517</name>
</gene>
<dbReference type="PANTHER" id="PTHR46014:SF1">
    <property type="entry name" value="TETRATRICOPEPTIDE REPEAT PROTEIN 1"/>
    <property type="match status" value="1"/>
</dbReference>
<keyword evidence="1" id="KW-0802">TPR repeat</keyword>
<dbReference type="InterPro" id="IPR052769">
    <property type="entry name" value="TPR_domain_protein"/>
</dbReference>
<sequence length="162" mass="18504">MDSENEISEFFDADETSNLEEINEEINVELSPEELDSQDSEAIEKCTNALEFDPNYIKAYLLRAKLYEKTEKLEDALKDYKKVLELDPKNQVALKGNFELPPLIETRNEKLKTEAMGWVGVLILLAKLKELGNMVLKPFGLSTDNFKFDKDKGGGYSVNFQK</sequence>
<evidence type="ECO:0000313" key="5">
    <source>
        <dbReference type="RefSeq" id="XP_036355752.1"/>
    </source>
</evidence>
<dbReference type="Pfam" id="PF00515">
    <property type="entry name" value="TPR_1"/>
    <property type="match status" value="1"/>
</dbReference>
<dbReference type="PROSITE" id="PS50293">
    <property type="entry name" value="TPR_REGION"/>
    <property type="match status" value="1"/>
</dbReference>
<dbReference type="AlphaFoldDB" id="A0A7E6EJ22"/>
<dbReference type="PROSITE" id="PS50005">
    <property type="entry name" value="TPR"/>
    <property type="match status" value="1"/>
</dbReference>
<dbReference type="Gene3D" id="1.25.40.10">
    <property type="entry name" value="Tetratricopeptide repeat domain"/>
    <property type="match status" value="1"/>
</dbReference>
<dbReference type="RefSeq" id="XP_036355752.1">
    <property type="nucleotide sequence ID" value="XM_036499859.1"/>
</dbReference>
<accession>A0A7E6EJ22</accession>